<organism evidence="4">
    <name type="scientific">marine sediment metagenome</name>
    <dbReference type="NCBI Taxonomy" id="412755"/>
    <lineage>
        <taxon>unclassified sequences</taxon>
        <taxon>metagenomes</taxon>
        <taxon>ecological metagenomes</taxon>
    </lineage>
</organism>
<keyword evidence="1" id="KW-0304">Gas vesicle</keyword>
<comment type="similarity">
    <text evidence="3">Belongs to the gas vesicle GvpF/GvpL family.</text>
</comment>
<feature type="non-terminal residue" evidence="4">
    <location>
        <position position="1"/>
    </location>
</feature>
<proteinExistence type="inferred from homology"/>
<name>X0S567_9ZZZZ</name>
<dbReference type="Pfam" id="PF06386">
    <property type="entry name" value="GvpL_GvpF"/>
    <property type="match status" value="1"/>
</dbReference>
<gene>
    <name evidence="4" type="ORF">S01H1_15783</name>
</gene>
<accession>X0S567</accession>
<protein>
    <submittedName>
        <fullName evidence="4">Uncharacterized protein</fullName>
    </submittedName>
</protein>
<evidence type="ECO:0000256" key="3">
    <source>
        <dbReference type="ARBA" id="ARBA00035643"/>
    </source>
</evidence>
<dbReference type="PANTHER" id="PTHR36852">
    <property type="entry name" value="PROTEIN GVPL 2"/>
    <property type="match status" value="1"/>
</dbReference>
<evidence type="ECO:0000256" key="1">
    <source>
        <dbReference type="ARBA" id="ARBA00022987"/>
    </source>
</evidence>
<dbReference type="AlphaFoldDB" id="X0S567"/>
<sequence length="192" mass="22545">RPYQKVVEHAWERFSTILPLSFDTIIKKEEDISPGDNVIRWLESDYEKLKEKIDKVRGQAEYGVQIFWDPKIIADKIIRDVPEIQKIDDEMKSKSAGTAYLYEEKLKSLIKREMEKRADSFFKEFYGQIRPKVDDIKIDKTKKTDDNLQMIMNLSCLVKEKVNALGEVLDDIQAREGFSVRFTGPWPPYSFT</sequence>
<dbReference type="EMBL" id="BARS01008261">
    <property type="protein sequence ID" value="GAF76208.1"/>
    <property type="molecule type" value="Genomic_DNA"/>
</dbReference>
<comment type="caution">
    <text evidence="4">The sequence shown here is derived from an EMBL/GenBank/DDBJ whole genome shotgun (WGS) entry which is preliminary data.</text>
</comment>
<dbReference type="GO" id="GO:0031411">
    <property type="term" value="C:gas vesicle"/>
    <property type="evidence" value="ECO:0007669"/>
    <property type="project" value="UniProtKB-SubCell"/>
</dbReference>
<dbReference type="GO" id="GO:0031412">
    <property type="term" value="P:gas vesicle organization"/>
    <property type="evidence" value="ECO:0007669"/>
    <property type="project" value="InterPro"/>
</dbReference>
<evidence type="ECO:0000313" key="4">
    <source>
        <dbReference type="EMBL" id="GAF76208.1"/>
    </source>
</evidence>
<evidence type="ECO:0000256" key="2">
    <source>
        <dbReference type="ARBA" id="ARBA00035108"/>
    </source>
</evidence>
<reference evidence="4" key="1">
    <citation type="journal article" date="2014" name="Front. Microbiol.">
        <title>High frequency of phylogenetically diverse reductive dehalogenase-homologous genes in deep subseafloor sedimentary metagenomes.</title>
        <authorList>
            <person name="Kawai M."/>
            <person name="Futagami T."/>
            <person name="Toyoda A."/>
            <person name="Takaki Y."/>
            <person name="Nishi S."/>
            <person name="Hori S."/>
            <person name="Arai W."/>
            <person name="Tsubouchi T."/>
            <person name="Morono Y."/>
            <person name="Uchiyama I."/>
            <person name="Ito T."/>
            <person name="Fujiyama A."/>
            <person name="Inagaki F."/>
            <person name="Takami H."/>
        </authorList>
    </citation>
    <scope>NUCLEOTIDE SEQUENCE</scope>
    <source>
        <strain evidence="4">Expedition CK06-06</strain>
    </source>
</reference>
<dbReference type="InterPro" id="IPR009430">
    <property type="entry name" value="GvpL/GvpF"/>
</dbReference>
<comment type="subcellular location">
    <subcellularLocation>
        <location evidence="2">Gas vesicle</location>
    </subcellularLocation>
</comment>
<dbReference type="PANTHER" id="PTHR36852:SF1">
    <property type="entry name" value="PROTEIN GVPL 2"/>
    <property type="match status" value="1"/>
</dbReference>